<keyword evidence="5" id="KW-0256">Endoplasmic reticulum</keyword>
<evidence type="ECO:0000256" key="7">
    <source>
        <dbReference type="ARBA" id="ARBA00022927"/>
    </source>
</evidence>
<keyword evidence="3" id="KW-0813">Transport</keyword>
<dbReference type="EMBL" id="CAXAMN010024539">
    <property type="protein sequence ID" value="CAK9087491.1"/>
    <property type="molecule type" value="Genomic_DNA"/>
</dbReference>
<evidence type="ECO:0000256" key="10">
    <source>
        <dbReference type="ARBA" id="ARBA00023170"/>
    </source>
</evidence>
<evidence type="ECO:0000313" key="12">
    <source>
        <dbReference type="EMBL" id="CAK9087491.1"/>
    </source>
</evidence>
<evidence type="ECO:0000256" key="3">
    <source>
        <dbReference type="ARBA" id="ARBA00022448"/>
    </source>
</evidence>
<reference evidence="12 13" key="1">
    <citation type="submission" date="2024-02" db="EMBL/GenBank/DDBJ databases">
        <authorList>
            <person name="Chen Y."/>
            <person name="Shah S."/>
            <person name="Dougan E. K."/>
            <person name="Thang M."/>
            <person name="Chan C."/>
        </authorList>
    </citation>
    <scope>NUCLEOTIDE SEQUENCE [LARGE SCALE GENOMIC DNA]</scope>
</reference>
<comment type="caution">
    <text evidence="12">The sequence shown here is derived from an EMBL/GenBank/DDBJ whole genome shotgun (WGS) entry which is preliminary data.</text>
</comment>
<evidence type="ECO:0000256" key="4">
    <source>
        <dbReference type="ARBA" id="ARBA00022692"/>
    </source>
</evidence>
<dbReference type="SUPFAM" id="SSF56112">
    <property type="entry name" value="Protein kinase-like (PK-like)"/>
    <property type="match status" value="2"/>
</dbReference>
<keyword evidence="8" id="KW-1133">Transmembrane helix</keyword>
<gene>
    <name evidence="12" type="ORF">CCMP2556_LOCUS42298</name>
</gene>
<dbReference type="Pfam" id="PF00069">
    <property type="entry name" value="Pkinase"/>
    <property type="match status" value="2"/>
</dbReference>
<accession>A0ABP0QKD8</accession>
<dbReference type="SMART" id="SM00220">
    <property type="entry name" value="S_TKc"/>
    <property type="match status" value="1"/>
</dbReference>
<feature type="domain" description="Protein kinase" evidence="11">
    <location>
        <begin position="553"/>
        <end position="964"/>
    </location>
</feature>
<evidence type="ECO:0000259" key="11">
    <source>
        <dbReference type="PROSITE" id="PS50011"/>
    </source>
</evidence>
<dbReference type="Pfam" id="PF00810">
    <property type="entry name" value="ER_lumen_recept"/>
    <property type="match status" value="1"/>
</dbReference>
<keyword evidence="4" id="KW-0812">Transmembrane</keyword>
<keyword evidence="9" id="KW-0472">Membrane</keyword>
<organism evidence="12 13">
    <name type="scientific">Durusdinium trenchii</name>
    <dbReference type="NCBI Taxonomy" id="1381693"/>
    <lineage>
        <taxon>Eukaryota</taxon>
        <taxon>Sar</taxon>
        <taxon>Alveolata</taxon>
        <taxon>Dinophyceae</taxon>
        <taxon>Suessiales</taxon>
        <taxon>Symbiodiniaceae</taxon>
        <taxon>Durusdinium</taxon>
    </lineage>
</organism>
<dbReference type="InterPro" id="IPR011009">
    <property type="entry name" value="Kinase-like_dom_sf"/>
</dbReference>
<comment type="similarity">
    <text evidence="2">Belongs to the ERD2 family.</text>
</comment>
<evidence type="ECO:0000256" key="8">
    <source>
        <dbReference type="ARBA" id="ARBA00022989"/>
    </source>
</evidence>
<evidence type="ECO:0000256" key="9">
    <source>
        <dbReference type="ARBA" id="ARBA00023136"/>
    </source>
</evidence>
<dbReference type="Proteomes" id="UP001642484">
    <property type="component" value="Unassembled WGS sequence"/>
</dbReference>
<protein>
    <recommendedName>
        <fullName evidence="11">Protein kinase domain-containing protein</fullName>
    </recommendedName>
</protein>
<dbReference type="InterPro" id="IPR000133">
    <property type="entry name" value="ER_ret_rcpt"/>
</dbReference>
<name>A0ABP0QKD8_9DINO</name>
<keyword evidence="13" id="KW-1185">Reference proteome</keyword>
<keyword evidence="6" id="KW-0931">ER-Golgi transport</keyword>
<dbReference type="InterPro" id="IPR000719">
    <property type="entry name" value="Prot_kinase_dom"/>
</dbReference>
<dbReference type="PRINTS" id="PR00660">
    <property type="entry name" value="ERLUMENR"/>
</dbReference>
<evidence type="ECO:0000256" key="5">
    <source>
        <dbReference type="ARBA" id="ARBA00022824"/>
    </source>
</evidence>
<sequence>MLKNGNRAGQYQGCFSKSHWGGRRMADKWDVFIKHAPNLSKRVMEVPNSLRPSLGIKVLKHTGGRYKSKPGEPLHRIPFQLAMAAETFLLDRMSLGEEIGYDFVESVIRQLLEIWNDKIEEFKSQVIEVVGPDVLAEQDKKIQAHVSDDEVAGIEEETANRINALVEALTPIDISHNFQALRLDTSSSLRADAWALTQLKKFGGGKLIMHAWMSRGLVTPEDMASWRFEGSRQALDECMKACRGSMRYLFQLDGIGEDNYDEEAKRITDARNTTLVGEQATGWAIIDQDLPGAEPILLPDWWNLPITRTLSIWQKESDDWQHKFLKRRNEGKTGLPPKAQENYDKWNQCDTRRLVLDKNRQSQVMNFSSKHLHQQKASCLLLEIRVSEQADQLRIRSGGGKYFQLVLLTGVHPQAQASIPEELDVVYCAGAAIEDAAHDLQDDVMMDAAGALDDNEAVVNDSDEQQEDSVELDIDGWVMMDSDLEDEDFDEADQTTGLQQKTRVQAAYMRPEFVDLQKAGLTDRPAGVALASLRVWQHGSLVMTMTFGTGYQLDKNNLLGSGGYGKAVLLGWTPPNDVQCGARLRPWQVYKCTDMQGQERAVKQVFTANPEILETEIEIHRHIGQHPNIVQLIDVFDNQGEAGKMIVMELARGGELSDYLEKTGKMTEDKAKGIFKQVLSAIQHMHSKNVLHRDLKTDNILLCTDSTHDINHPVVKLIDFGAGHWSKTGPLQASKFIGTLQYMAPEVIIARGDDFDASDASQVESTVEIEFKKRPFGIRKYKPGPNNKGARIIEVIPQSRYPGDPLGQAHVAGVQNEWVVKSVNGRDVSQMDYEDILDLMGDRLLDNSSRGAFDGSFKVTGDNKGQGKILPKVEMVDLPVQVQYAQMKPKPYDGKADVWSLGCVLYNMVAGTPPFPPEEDDVMAGRYQPIPGASPQLMDLLSKMLVVNPAARIDLNSIAAHPWLEYHRCPLGHAFTTGRAFSPKDTDTFQHLYLGVGALGLSLIFHPNLNGFLPSDIGWAFALYLESVAVLCQLYMFMKEGRAQEFTSHFLAAQALAKVMSFVFWASSFSELSDPNHHIKAERCLRGWKTGGC</sequence>
<dbReference type="InterPro" id="IPR045269">
    <property type="entry name" value="Atg1-like"/>
</dbReference>
<keyword evidence="10" id="KW-0675">Receptor</keyword>
<proteinExistence type="inferred from homology"/>
<evidence type="ECO:0000256" key="2">
    <source>
        <dbReference type="ARBA" id="ARBA00010120"/>
    </source>
</evidence>
<dbReference type="PANTHER" id="PTHR24348">
    <property type="entry name" value="SERINE/THREONINE-PROTEIN KINASE UNC-51-RELATED"/>
    <property type="match status" value="1"/>
</dbReference>
<evidence type="ECO:0000313" key="13">
    <source>
        <dbReference type="Proteomes" id="UP001642484"/>
    </source>
</evidence>
<evidence type="ECO:0000256" key="6">
    <source>
        <dbReference type="ARBA" id="ARBA00022892"/>
    </source>
</evidence>
<dbReference type="PROSITE" id="PS50011">
    <property type="entry name" value="PROTEIN_KINASE_DOM"/>
    <property type="match status" value="1"/>
</dbReference>
<dbReference type="PROSITE" id="PS00108">
    <property type="entry name" value="PROTEIN_KINASE_ST"/>
    <property type="match status" value="1"/>
</dbReference>
<keyword evidence="7" id="KW-0653">Protein transport</keyword>
<dbReference type="Gene3D" id="1.10.510.10">
    <property type="entry name" value="Transferase(Phosphotransferase) domain 1"/>
    <property type="match status" value="2"/>
</dbReference>
<comment type="subcellular location">
    <subcellularLocation>
        <location evidence="1">Endoplasmic reticulum membrane</location>
        <topology evidence="1">Multi-pass membrane protein</topology>
    </subcellularLocation>
</comment>
<evidence type="ECO:0000256" key="1">
    <source>
        <dbReference type="ARBA" id="ARBA00004477"/>
    </source>
</evidence>
<dbReference type="InterPro" id="IPR008271">
    <property type="entry name" value="Ser/Thr_kinase_AS"/>
</dbReference>